<sequence length="352" mass="38260">MADVDFGLEPDRLDGTPHPRETLNLVGHVAAEAELLAAYRTGRMHHAWILGGEPGIGKATLAYRLARFILANPDAKSAAVQHSTDLSVRGDAPAARRMAQLSHPDLFILRRGLTTDRKSLAAEIRVEDARRLVHFFGTTAGEGGWRVAVIDSADDLNISSANALLKVLEEPPSRSLFLIMSSTPKRLLPTIRSRCRMLPMQPLRAEDVAAVLRGLPDLDADAEQIAQAAEAAGGSVRRAVELLQGNRIEIRAAFAQVLAALPEVDYLRVHELAEQLTGRDGAAAFEVVVEQVLDWLHSRVRSGAATDGVSLARWAELWEKTARAAREADIFNLDRRPLVLAIVSDLAAAQRG</sequence>
<name>A0ABU4RMA8_9HYPH</name>
<dbReference type="NCBIfam" id="NF005677">
    <property type="entry name" value="PRK07471.1"/>
    <property type="match status" value="1"/>
</dbReference>
<dbReference type="GO" id="GO:0003887">
    <property type="term" value="F:DNA-directed DNA polymerase activity"/>
    <property type="evidence" value="ECO:0007669"/>
    <property type="project" value="UniProtKB-EC"/>
</dbReference>
<gene>
    <name evidence="1" type="ORF">SCD90_04665</name>
</gene>
<dbReference type="InterPro" id="IPR050238">
    <property type="entry name" value="DNA_Rep/Repair_Clamp_Loader"/>
</dbReference>
<dbReference type="Pfam" id="PF13177">
    <property type="entry name" value="DNA_pol3_delta2"/>
    <property type="match status" value="1"/>
</dbReference>
<dbReference type="Proteomes" id="UP001274321">
    <property type="component" value="Unassembled WGS sequence"/>
</dbReference>
<keyword evidence="2" id="KW-1185">Reference proteome</keyword>
<protein>
    <submittedName>
        <fullName evidence="1">DNA polymerase III subunit delta</fullName>
        <ecNumber evidence="1">2.7.7.7</ecNumber>
    </submittedName>
</protein>
<keyword evidence="1" id="KW-0808">Transferase</keyword>
<evidence type="ECO:0000313" key="2">
    <source>
        <dbReference type="Proteomes" id="UP001274321"/>
    </source>
</evidence>
<accession>A0ABU4RMA8</accession>
<dbReference type="RefSeq" id="WP_319843466.1">
    <property type="nucleotide sequence ID" value="NZ_JAXAFJ010000002.1"/>
</dbReference>
<comment type="caution">
    <text evidence="1">The sequence shown here is derived from an EMBL/GenBank/DDBJ whole genome shotgun (WGS) entry which is preliminary data.</text>
</comment>
<evidence type="ECO:0000313" key="1">
    <source>
        <dbReference type="EMBL" id="MDX6805348.1"/>
    </source>
</evidence>
<organism evidence="1 2">
    <name type="scientific">Terrihabitans rhizophilus</name>
    <dbReference type="NCBI Taxonomy" id="3092662"/>
    <lineage>
        <taxon>Bacteria</taxon>
        <taxon>Pseudomonadati</taxon>
        <taxon>Pseudomonadota</taxon>
        <taxon>Alphaproteobacteria</taxon>
        <taxon>Hyphomicrobiales</taxon>
        <taxon>Terrihabitans</taxon>
    </lineage>
</organism>
<reference evidence="1 2" key="1">
    <citation type="submission" date="2023-11" db="EMBL/GenBank/DDBJ databases">
        <authorList>
            <person name="Bao R."/>
        </authorList>
    </citation>
    <scope>NUCLEOTIDE SEQUENCE [LARGE SCALE GENOMIC DNA]</scope>
    <source>
        <strain evidence="1 2">PJ23</strain>
    </source>
</reference>
<dbReference type="InterPro" id="IPR027417">
    <property type="entry name" value="P-loop_NTPase"/>
</dbReference>
<proteinExistence type="predicted"/>
<dbReference type="SUPFAM" id="SSF52540">
    <property type="entry name" value="P-loop containing nucleoside triphosphate hydrolases"/>
    <property type="match status" value="1"/>
</dbReference>
<dbReference type="EMBL" id="JAXAFJ010000002">
    <property type="protein sequence ID" value="MDX6805348.1"/>
    <property type="molecule type" value="Genomic_DNA"/>
</dbReference>
<dbReference type="PANTHER" id="PTHR11669">
    <property type="entry name" value="REPLICATION FACTOR C / DNA POLYMERASE III GAMMA-TAU SUBUNIT"/>
    <property type="match status" value="1"/>
</dbReference>
<dbReference type="Gene3D" id="3.40.50.300">
    <property type="entry name" value="P-loop containing nucleotide triphosphate hydrolases"/>
    <property type="match status" value="1"/>
</dbReference>
<dbReference type="EC" id="2.7.7.7" evidence="1"/>
<keyword evidence="1" id="KW-0548">Nucleotidyltransferase</keyword>
<dbReference type="PANTHER" id="PTHR11669:SF8">
    <property type="entry name" value="DNA POLYMERASE III SUBUNIT DELTA"/>
    <property type="match status" value="1"/>
</dbReference>